<proteinExistence type="predicted"/>
<sequence length="101" mass="11237">MSVAHNSLLSIIGQQVIVLPEVAIYFAFQCSLQQCSGSFLGYLADCIIHCINGLQFLMISGRFLLGHTSLLQVILLLSEGYALFLFSSTQIYSTPQREEIY</sequence>
<keyword evidence="1" id="KW-0812">Transmembrane</keyword>
<dbReference type="AlphaFoldDB" id="A0A2S4JGG7"/>
<keyword evidence="3" id="KW-1185">Reference proteome</keyword>
<feature type="transmembrane region" description="Helical" evidence="1">
    <location>
        <begin position="6"/>
        <end position="27"/>
    </location>
</feature>
<dbReference type="Proteomes" id="UP000237350">
    <property type="component" value="Unassembled WGS sequence"/>
</dbReference>
<gene>
    <name evidence="2" type="ORF">AU468_12345</name>
</gene>
<accession>A0A2S4JGG7</accession>
<reference evidence="3" key="1">
    <citation type="submission" date="2015-12" db="EMBL/GenBank/DDBJ databases">
        <authorList>
            <person name="Lodha T.D."/>
            <person name="Chintalapati S."/>
            <person name="Chintalapati V.R."/>
            <person name="Sravanthi T."/>
        </authorList>
    </citation>
    <scope>NUCLEOTIDE SEQUENCE [LARGE SCALE GENOMIC DNA]</scope>
    <source>
        <strain evidence="3">JC133</strain>
    </source>
</reference>
<comment type="caution">
    <text evidence="2">The sequence shown here is derived from an EMBL/GenBank/DDBJ whole genome shotgun (WGS) entry which is preliminary data.</text>
</comment>
<evidence type="ECO:0000256" key="1">
    <source>
        <dbReference type="SAM" id="Phobius"/>
    </source>
</evidence>
<name>A0A2S4JGG7_9SPIO</name>
<keyword evidence="1" id="KW-1133">Transmembrane helix</keyword>
<evidence type="ECO:0000313" key="3">
    <source>
        <dbReference type="Proteomes" id="UP000237350"/>
    </source>
</evidence>
<evidence type="ECO:0000313" key="2">
    <source>
        <dbReference type="EMBL" id="POQ98647.1"/>
    </source>
</evidence>
<feature type="transmembrane region" description="Helical" evidence="1">
    <location>
        <begin position="64"/>
        <end position="86"/>
    </location>
</feature>
<organism evidence="2 3">
    <name type="scientific">Alkalispirochaeta sphaeroplastigenens</name>
    <dbReference type="NCBI Taxonomy" id="1187066"/>
    <lineage>
        <taxon>Bacteria</taxon>
        <taxon>Pseudomonadati</taxon>
        <taxon>Spirochaetota</taxon>
        <taxon>Spirochaetia</taxon>
        <taxon>Spirochaetales</taxon>
        <taxon>Spirochaetaceae</taxon>
        <taxon>Alkalispirochaeta</taxon>
    </lineage>
</organism>
<protein>
    <submittedName>
        <fullName evidence="2">Uncharacterized protein</fullName>
    </submittedName>
</protein>
<keyword evidence="1" id="KW-0472">Membrane</keyword>
<dbReference type="EMBL" id="LPWH01000118">
    <property type="protein sequence ID" value="POQ98647.1"/>
    <property type="molecule type" value="Genomic_DNA"/>
</dbReference>